<dbReference type="InterPro" id="IPR034300">
    <property type="entry name" value="PNTB-like"/>
</dbReference>
<evidence type="ECO:0000256" key="11">
    <source>
        <dbReference type="ARBA" id="ARBA00022967"/>
    </source>
</evidence>
<evidence type="ECO:0000256" key="17">
    <source>
        <dbReference type="SAM" id="Phobius"/>
    </source>
</evidence>
<comment type="function">
    <text evidence="1 16">The transhydrogenation between NADH and NADP is coupled to respiration and ATP hydrolysis and functions as a proton pump across the membrane.</text>
</comment>
<dbReference type="InterPro" id="IPR029035">
    <property type="entry name" value="DHS-like_NAD/FAD-binding_dom"/>
</dbReference>
<evidence type="ECO:0000313" key="19">
    <source>
        <dbReference type="EMBL" id="MBL6811741.1"/>
    </source>
</evidence>
<keyword evidence="13 16" id="KW-0520">NAD</keyword>
<evidence type="ECO:0000313" key="20">
    <source>
        <dbReference type="Proteomes" id="UP000744438"/>
    </source>
</evidence>
<comment type="caution">
    <text evidence="19">The sequence shown here is derived from an EMBL/GenBank/DDBJ whole genome shotgun (WGS) entry which is preliminary data.</text>
</comment>
<evidence type="ECO:0000256" key="8">
    <source>
        <dbReference type="ARBA" id="ARBA00022519"/>
    </source>
</evidence>
<keyword evidence="9 17" id="KW-0812">Transmembrane</keyword>
<comment type="subunit">
    <text evidence="4">Heterodimer of an alpha and a beta chain.</text>
</comment>
<dbReference type="PIRSF" id="PIRSF000204">
    <property type="entry name" value="PNTB"/>
    <property type="match status" value="1"/>
</dbReference>
<evidence type="ECO:0000256" key="12">
    <source>
        <dbReference type="ARBA" id="ARBA00022989"/>
    </source>
</evidence>
<evidence type="ECO:0000256" key="5">
    <source>
        <dbReference type="ARBA" id="ARBA00012943"/>
    </source>
</evidence>
<name>A0A937LCB7_9GAMM</name>
<keyword evidence="7 16" id="KW-1003">Cell membrane</keyword>
<feature type="transmembrane region" description="Helical" evidence="17">
    <location>
        <begin position="91"/>
        <end position="112"/>
    </location>
</feature>
<evidence type="ECO:0000256" key="15">
    <source>
        <dbReference type="ARBA" id="ARBA00048202"/>
    </source>
</evidence>
<keyword evidence="11 16" id="KW-1278">Translocase</keyword>
<dbReference type="EMBL" id="JADHQC010000010">
    <property type="protein sequence ID" value="MBL6811741.1"/>
    <property type="molecule type" value="Genomic_DNA"/>
</dbReference>
<dbReference type="Pfam" id="PF02233">
    <property type="entry name" value="PNTB"/>
    <property type="match status" value="1"/>
</dbReference>
<feature type="transmembrane region" description="Helical" evidence="17">
    <location>
        <begin position="155"/>
        <end position="180"/>
    </location>
</feature>
<keyword evidence="12 17" id="KW-1133">Transmembrane helix</keyword>
<evidence type="ECO:0000256" key="13">
    <source>
        <dbReference type="ARBA" id="ARBA00023027"/>
    </source>
</evidence>
<evidence type="ECO:0000256" key="16">
    <source>
        <dbReference type="PIRNR" id="PIRNR000204"/>
    </source>
</evidence>
<feature type="transmembrane region" description="Helical" evidence="17">
    <location>
        <begin position="244"/>
        <end position="262"/>
    </location>
</feature>
<dbReference type="PANTHER" id="PTHR44758">
    <property type="entry name" value="NAD(P) TRANSHYDROGENASE SUBUNIT BETA"/>
    <property type="match status" value="1"/>
</dbReference>
<evidence type="ECO:0000259" key="18">
    <source>
        <dbReference type="Pfam" id="PF02233"/>
    </source>
</evidence>
<evidence type="ECO:0000256" key="7">
    <source>
        <dbReference type="ARBA" id="ARBA00022475"/>
    </source>
</evidence>
<gene>
    <name evidence="19" type="ORF">ISQ63_02520</name>
</gene>
<proteinExistence type="inferred from homology"/>
<dbReference type="InterPro" id="IPR012136">
    <property type="entry name" value="NADH_DH_b"/>
</dbReference>
<dbReference type="GO" id="GO:0005886">
    <property type="term" value="C:plasma membrane"/>
    <property type="evidence" value="ECO:0007669"/>
    <property type="project" value="UniProtKB-SubCell"/>
</dbReference>
<dbReference type="GO" id="GO:0008750">
    <property type="term" value="F:proton-translocating NAD(P)+ transhydrogenase activity"/>
    <property type="evidence" value="ECO:0007669"/>
    <property type="project" value="UniProtKB-EC"/>
</dbReference>
<feature type="domain" description="NADP transhydrogenase beta-like" evidence="18">
    <location>
        <begin position="12"/>
        <end position="463"/>
    </location>
</feature>
<dbReference type="AlphaFoldDB" id="A0A937LCB7"/>
<feature type="transmembrane region" description="Helical" evidence="17">
    <location>
        <begin position="192"/>
        <end position="211"/>
    </location>
</feature>
<evidence type="ECO:0000256" key="3">
    <source>
        <dbReference type="ARBA" id="ARBA00007919"/>
    </source>
</evidence>
<evidence type="ECO:0000256" key="4">
    <source>
        <dbReference type="ARBA" id="ARBA00011870"/>
    </source>
</evidence>
<evidence type="ECO:0000256" key="6">
    <source>
        <dbReference type="ARBA" id="ARBA00014581"/>
    </source>
</evidence>
<protein>
    <recommendedName>
        <fullName evidence="6 16">NAD(P) transhydrogenase subunit beta</fullName>
        <ecNumber evidence="5 16">7.1.1.1</ecNumber>
    </recommendedName>
    <alternativeName>
        <fullName evidence="16">Nicotinamide nucleotide transhydrogenase subunit beta</fullName>
    </alternativeName>
</protein>
<feature type="transmembrane region" description="Helical" evidence="17">
    <location>
        <begin position="61"/>
        <end position="79"/>
    </location>
</feature>
<evidence type="ECO:0000256" key="14">
    <source>
        <dbReference type="ARBA" id="ARBA00023136"/>
    </source>
</evidence>
<keyword evidence="10 16" id="KW-0521">NADP</keyword>
<feature type="transmembrane region" description="Helical" evidence="17">
    <location>
        <begin position="38"/>
        <end position="55"/>
    </location>
</feature>
<evidence type="ECO:0000256" key="9">
    <source>
        <dbReference type="ARBA" id="ARBA00022692"/>
    </source>
</evidence>
<keyword evidence="14 16" id="KW-0472">Membrane</keyword>
<accession>A0A937LCB7</accession>
<comment type="similarity">
    <text evidence="3 16">Belongs to the PNT beta subunit family.</text>
</comment>
<dbReference type="Proteomes" id="UP000744438">
    <property type="component" value="Unassembled WGS sequence"/>
</dbReference>
<dbReference type="GO" id="GO:0050661">
    <property type="term" value="F:NADP binding"/>
    <property type="evidence" value="ECO:0007669"/>
    <property type="project" value="InterPro"/>
</dbReference>
<feature type="transmembrane region" description="Helical" evidence="17">
    <location>
        <begin position="118"/>
        <end position="143"/>
    </location>
</feature>
<sequence>MIAFFQSSIFVNLAYIFASILFIFGLKMLSSPETAQRGNLVSASGMLIAILVTLAQNEIIAYEYLLVALIGGLLVGVLAASLVKMTSMPELVALFNGFGGIASLLVGVAEFINPSSSTLIQIIAISFTVLIGGITFSGSLVAFGKLSEIISGKPLILFGQRFVLSALLLVALLLVLELIVSTDLLNISSQTILFILIGVTLILGVLLTAPIGGADMPVVIALLNSYSGLAASSAGFVINNNVLIVAGALVGASGLILTNIMCKAMNRSLSNVLFGGFGVASSAPGGSGQIQGEVKPITAEDAYLILEAANSVLVVPGYGMAVSQAQHVVRELGELLEDNGCEVKYAIHPVAGRMPGHMNVLLAEANVSYDVLAEPDDVNPLMDTVDVCIVIGANDVVNPDARENEGSPIYGMPVIEVDRAKTVFILKRSMAAGFAGIDNPLFLKENSRMLFGDAKESISTLVSEFKT</sequence>
<evidence type="ECO:0000256" key="2">
    <source>
        <dbReference type="ARBA" id="ARBA00004429"/>
    </source>
</evidence>
<dbReference type="SUPFAM" id="SSF52467">
    <property type="entry name" value="DHS-like NAD/FAD-binding domain"/>
    <property type="match status" value="1"/>
</dbReference>
<evidence type="ECO:0000256" key="10">
    <source>
        <dbReference type="ARBA" id="ARBA00022857"/>
    </source>
</evidence>
<feature type="transmembrane region" description="Helical" evidence="17">
    <location>
        <begin position="6"/>
        <end position="26"/>
    </location>
</feature>
<dbReference type="PANTHER" id="PTHR44758:SF1">
    <property type="entry name" value="NAD(P) TRANSHYDROGENASE SUBUNIT BETA"/>
    <property type="match status" value="1"/>
</dbReference>
<dbReference type="EC" id="7.1.1.1" evidence="5 16"/>
<organism evidence="19 20">
    <name type="scientific">SAR86 cluster bacterium</name>
    <dbReference type="NCBI Taxonomy" id="2030880"/>
    <lineage>
        <taxon>Bacteria</taxon>
        <taxon>Pseudomonadati</taxon>
        <taxon>Pseudomonadota</taxon>
        <taxon>Gammaproteobacteria</taxon>
        <taxon>SAR86 cluster</taxon>
    </lineage>
</organism>
<reference evidence="19" key="1">
    <citation type="submission" date="2020-10" db="EMBL/GenBank/DDBJ databases">
        <title>Microbiome of the Black Sea water column analyzed by genome centric metagenomics.</title>
        <authorList>
            <person name="Cabello-Yeves P.J."/>
            <person name="Callieri C."/>
            <person name="Picazo A."/>
            <person name="Mehrshad M."/>
            <person name="Haro-Moreno J.M."/>
            <person name="Roda-Garcia J."/>
            <person name="Dzembekova N."/>
            <person name="Slabakova V."/>
            <person name="Slabakova N."/>
            <person name="Moncheva S."/>
            <person name="Rodriguez-Valera F."/>
        </authorList>
    </citation>
    <scope>NUCLEOTIDE SEQUENCE</scope>
    <source>
        <strain evidence="19">BS307-5m-G49</strain>
    </source>
</reference>
<comment type="subcellular location">
    <subcellularLocation>
        <location evidence="2">Cell inner membrane</location>
        <topology evidence="2">Multi-pass membrane protein</topology>
    </subcellularLocation>
</comment>
<keyword evidence="8 16" id="KW-0997">Cell inner membrane</keyword>
<evidence type="ECO:0000256" key="1">
    <source>
        <dbReference type="ARBA" id="ARBA00003943"/>
    </source>
</evidence>
<comment type="catalytic activity">
    <reaction evidence="15 16">
        <text>NAD(+) + NADPH + H(+)(in) = NADH + NADP(+) + H(+)(out)</text>
        <dbReference type="Rhea" id="RHEA:47992"/>
        <dbReference type="ChEBI" id="CHEBI:15378"/>
        <dbReference type="ChEBI" id="CHEBI:57540"/>
        <dbReference type="ChEBI" id="CHEBI:57783"/>
        <dbReference type="ChEBI" id="CHEBI:57945"/>
        <dbReference type="ChEBI" id="CHEBI:58349"/>
        <dbReference type="EC" id="7.1.1.1"/>
    </reaction>
</comment>
<dbReference type="Gene3D" id="3.40.50.1220">
    <property type="entry name" value="TPP-binding domain"/>
    <property type="match status" value="1"/>
</dbReference>